<dbReference type="Gene3D" id="3.90.190.10">
    <property type="entry name" value="Protein tyrosine phosphatase superfamily"/>
    <property type="match status" value="1"/>
</dbReference>
<organism evidence="2 3">
    <name type="scientific">Roseobacter litoralis (strain ATCC 49566 / DSM 6996 / JCM 21268 / NBRC 15278 / OCh 149)</name>
    <dbReference type="NCBI Taxonomy" id="391595"/>
    <lineage>
        <taxon>Bacteria</taxon>
        <taxon>Pseudomonadati</taxon>
        <taxon>Pseudomonadota</taxon>
        <taxon>Alphaproteobacteria</taxon>
        <taxon>Rhodobacterales</taxon>
        <taxon>Roseobacteraceae</taxon>
        <taxon>Roseobacter</taxon>
    </lineage>
</organism>
<dbReference type="AlphaFoldDB" id="F7ZGU7"/>
<dbReference type="InterPro" id="IPR005939">
    <property type="entry name" value="BLH_phosphatase-like"/>
</dbReference>
<dbReference type="eggNOG" id="COG3453">
    <property type="taxonomic scope" value="Bacteria"/>
</dbReference>
<dbReference type="Proteomes" id="UP000001353">
    <property type="component" value="Chromosome"/>
</dbReference>
<keyword evidence="3" id="KW-1185">Reference proteome</keyword>
<dbReference type="RefSeq" id="WP_013961531.1">
    <property type="nucleotide sequence ID" value="NC_015730.1"/>
</dbReference>
<dbReference type="InterPro" id="IPR001763">
    <property type="entry name" value="Rhodanese-like_dom"/>
</dbReference>
<sequence length="141" mass="14895">MDIREVTPKFSVAPQISPDQMHDLVAAGFKRVLCNRPDAEVPVSHQAAAMEAAAKQAGLEFFACPLTHVSMTPDIIAKNHDLIDGCDGPVIAYCASGTRSTIAWALAATKNMSVDDVLSAARAAGYELGNLRPTLEATAKS</sequence>
<reference evidence="2 3" key="1">
    <citation type="journal article" date="2011" name="BMC Genomics">
        <title>Comparative genome analysis and genome-guided physiological analysis of Roseobacter litoralis.</title>
        <authorList>
            <person name="Kalhoefer D."/>
            <person name="Thole S."/>
            <person name="Voget S."/>
            <person name="Lehmann R."/>
            <person name="Liesegang H."/>
            <person name="Wollher A."/>
            <person name="Daniel R."/>
            <person name="Simon M."/>
            <person name="Brinkhoff T."/>
        </authorList>
    </citation>
    <scope>NUCLEOTIDE SEQUENCE [LARGE SCALE GENOMIC DNA]</scope>
    <source>
        <strain evidence="3">ATCC 49566 / DSM 6996 / JCM 21268 / NBRC 15278 / OCh 149</strain>
    </source>
</reference>
<dbReference type="EMBL" id="CP002623">
    <property type="protein sequence ID" value="AEI93598.1"/>
    <property type="molecule type" value="Genomic_DNA"/>
</dbReference>
<name>F7ZGU7_ROSLO</name>
<evidence type="ECO:0000313" key="2">
    <source>
        <dbReference type="EMBL" id="AEI93598.1"/>
    </source>
</evidence>
<dbReference type="NCBIfam" id="TIGR01244">
    <property type="entry name" value="TIGR01244 family sulfur transferase"/>
    <property type="match status" value="1"/>
</dbReference>
<gene>
    <name evidence="2" type="ordered locus">RLO149_c016030</name>
</gene>
<evidence type="ECO:0000313" key="3">
    <source>
        <dbReference type="Proteomes" id="UP000001353"/>
    </source>
</evidence>
<dbReference type="SUPFAM" id="SSF52821">
    <property type="entry name" value="Rhodanese/Cell cycle control phosphatase"/>
    <property type="match status" value="1"/>
</dbReference>
<feature type="domain" description="Rhodanese" evidence="1">
    <location>
        <begin position="87"/>
        <end position="130"/>
    </location>
</feature>
<dbReference type="InterPro" id="IPR029021">
    <property type="entry name" value="Prot-tyrosine_phosphatase-like"/>
</dbReference>
<dbReference type="KEGG" id="rli:RLO149_c016030"/>
<dbReference type="GO" id="GO:0016787">
    <property type="term" value="F:hydrolase activity"/>
    <property type="evidence" value="ECO:0007669"/>
    <property type="project" value="InterPro"/>
</dbReference>
<dbReference type="Pfam" id="PF04273">
    <property type="entry name" value="BLH_phosphatase"/>
    <property type="match status" value="1"/>
</dbReference>
<accession>F7ZGU7</accession>
<dbReference type="PROSITE" id="PS50206">
    <property type="entry name" value="RHODANESE_3"/>
    <property type="match status" value="1"/>
</dbReference>
<protein>
    <recommendedName>
        <fullName evidence="1">Rhodanese domain-containing protein</fullName>
    </recommendedName>
</protein>
<dbReference type="InterPro" id="IPR036873">
    <property type="entry name" value="Rhodanese-like_dom_sf"/>
</dbReference>
<proteinExistence type="predicted"/>
<evidence type="ECO:0000259" key="1">
    <source>
        <dbReference type="PROSITE" id="PS50206"/>
    </source>
</evidence>
<dbReference type="OrthoDB" id="9805710at2"/>
<dbReference type="STRING" id="391595.RLO149_c016030"/>
<dbReference type="HOGENOM" id="CLU_105726_3_0_5"/>